<organism evidence="2 3">
    <name type="scientific">Pseudovibrio ascidiaceicola</name>
    <dbReference type="NCBI Taxonomy" id="285279"/>
    <lineage>
        <taxon>Bacteria</taxon>
        <taxon>Pseudomonadati</taxon>
        <taxon>Pseudomonadota</taxon>
        <taxon>Alphaproteobacteria</taxon>
        <taxon>Hyphomicrobiales</taxon>
        <taxon>Stappiaceae</taxon>
        <taxon>Pseudovibrio</taxon>
    </lineage>
</organism>
<dbReference type="Pfam" id="PF01510">
    <property type="entry name" value="Amidase_2"/>
    <property type="match status" value="1"/>
</dbReference>
<evidence type="ECO:0000259" key="1">
    <source>
        <dbReference type="Pfam" id="PF01510"/>
    </source>
</evidence>
<sequence length="118" mass="12711">MRCACRILHWTAGADGLIELEQQHYNLIIDHSGRTHAGTLEPEANANCLDGRYAAHTRALNTGSIGVVLDAMAGAIESPFDPGEYPITQVQVQALAEAVADLCETYQIPLTSYSSSPR</sequence>
<name>A0A1I4FTS9_9HYPH</name>
<gene>
    <name evidence="2" type="ORF">SAMN04488518_1226</name>
</gene>
<dbReference type="InterPro" id="IPR002502">
    <property type="entry name" value="Amidase_domain"/>
</dbReference>
<protein>
    <submittedName>
        <fullName evidence="2">N-acetylmuramoyl-L-alanine amidase</fullName>
    </submittedName>
</protein>
<dbReference type="Gene3D" id="3.40.80.10">
    <property type="entry name" value="Peptidoglycan recognition protein-like"/>
    <property type="match status" value="1"/>
</dbReference>
<evidence type="ECO:0000313" key="3">
    <source>
        <dbReference type="Proteomes" id="UP000199598"/>
    </source>
</evidence>
<keyword evidence="3" id="KW-1185">Reference proteome</keyword>
<feature type="domain" description="N-acetylmuramoyl-L-alanine amidase" evidence="1">
    <location>
        <begin position="7"/>
        <end position="110"/>
    </location>
</feature>
<accession>A0A1I4FTS9</accession>
<dbReference type="Proteomes" id="UP000199598">
    <property type="component" value="Unassembled WGS sequence"/>
</dbReference>
<proteinExistence type="predicted"/>
<dbReference type="InterPro" id="IPR036505">
    <property type="entry name" value="Amidase/PGRP_sf"/>
</dbReference>
<dbReference type="SUPFAM" id="SSF55846">
    <property type="entry name" value="N-acetylmuramoyl-L-alanine amidase-like"/>
    <property type="match status" value="1"/>
</dbReference>
<comment type="caution">
    <text evidence="2">The sequence shown here is derived from an EMBL/GenBank/DDBJ whole genome shotgun (WGS) entry which is preliminary data.</text>
</comment>
<reference evidence="2 3" key="1">
    <citation type="submission" date="2016-10" db="EMBL/GenBank/DDBJ databases">
        <authorList>
            <person name="Varghese N."/>
            <person name="Submissions S."/>
        </authorList>
    </citation>
    <scope>NUCLEOTIDE SEQUENCE [LARGE SCALE GENOMIC DNA]</scope>
    <source>
        <strain evidence="2 3">DSM 16392</strain>
    </source>
</reference>
<dbReference type="RefSeq" id="WP_093524111.1">
    <property type="nucleotide sequence ID" value="NZ_FOSK01000022.1"/>
</dbReference>
<evidence type="ECO:0000313" key="2">
    <source>
        <dbReference type="EMBL" id="SFL20710.1"/>
    </source>
</evidence>
<dbReference type="EMBL" id="FOSK01000022">
    <property type="protein sequence ID" value="SFL20710.1"/>
    <property type="molecule type" value="Genomic_DNA"/>
</dbReference>